<reference evidence="1" key="1">
    <citation type="submission" date="2020-08" db="EMBL/GenBank/DDBJ databases">
        <title>Genomic Encyclopedia of Type Strains, Phase IV (KMG-IV): sequencing the most valuable type-strain genomes for metagenomic binning, comparative biology and taxonomic classification.</title>
        <authorList>
            <person name="Goeker M."/>
        </authorList>
    </citation>
    <scope>NUCLEOTIDE SEQUENCE [LARGE SCALE GENOMIC DNA]</scope>
    <source>
        <strain evidence="1">DSM 105720</strain>
    </source>
</reference>
<evidence type="ECO:0000313" key="1">
    <source>
        <dbReference type="EMBL" id="MBB4045980.1"/>
    </source>
</evidence>
<accession>A0A840D1M7</accession>
<protein>
    <submittedName>
        <fullName evidence="1">Uncharacterized protein</fullName>
    </submittedName>
</protein>
<dbReference type="EMBL" id="JACIER010000020">
    <property type="protein sequence ID" value="MBB4045980.1"/>
    <property type="molecule type" value="Genomic_DNA"/>
</dbReference>
<evidence type="ECO:0000313" key="2">
    <source>
        <dbReference type="Proteomes" id="UP000560658"/>
    </source>
</evidence>
<keyword evidence="2" id="KW-1185">Reference proteome</keyword>
<dbReference type="AlphaFoldDB" id="A0A840D1M7"/>
<organism evidence="1 2">
    <name type="scientific">Bacteroides reticulotermitis</name>
    <dbReference type="NCBI Taxonomy" id="1133319"/>
    <lineage>
        <taxon>Bacteria</taxon>
        <taxon>Pseudomonadati</taxon>
        <taxon>Bacteroidota</taxon>
        <taxon>Bacteroidia</taxon>
        <taxon>Bacteroidales</taxon>
        <taxon>Bacteroidaceae</taxon>
        <taxon>Bacteroides</taxon>
    </lineage>
</organism>
<name>A0A840D1M7_9BACE</name>
<sequence length="49" mass="5676">MCFILGRRMVTQSTNLSVDKIATEIFPVKPVHKILVKSQFKKKMARLNE</sequence>
<gene>
    <name evidence="1" type="ORF">GGR06_003805</name>
</gene>
<comment type="caution">
    <text evidence="1">The sequence shown here is derived from an EMBL/GenBank/DDBJ whole genome shotgun (WGS) entry which is preliminary data.</text>
</comment>
<dbReference type="Proteomes" id="UP000560658">
    <property type="component" value="Unassembled WGS sequence"/>
</dbReference>
<proteinExistence type="predicted"/>